<dbReference type="AlphaFoldDB" id="A0AAD5ZSG7"/>
<comment type="similarity">
    <text evidence="1">Belongs to the 5'-AMP-activated protein kinase beta subunit family.</text>
</comment>
<dbReference type="GO" id="GO:0009507">
    <property type="term" value="C:chloroplast"/>
    <property type="evidence" value="ECO:0007669"/>
    <property type="project" value="UniProtKB-ARBA"/>
</dbReference>
<dbReference type="InterPro" id="IPR032640">
    <property type="entry name" value="AMPK1_CBM"/>
</dbReference>
<organism evidence="4 5">
    <name type="scientific">Rhynchospora tenuis</name>
    <dbReference type="NCBI Taxonomy" id="198213"/>
    <lineage>
        <taxon>Eukaryota</taxon>
        <taxon>Viridiplantae</taxon>
        <taxon>Streptophyta</taxon>
        <taxon>Embryophyta</taxon>
        <taxon>Tracheophyta</taxon>
        <taxon>Spermatophyta</taxon>
        <taxon>Magnoliopsida</taxon>
        <taxon>Liliopsida</taxon>
        <taxon>Poales</taxon>
        <taxon>Cyperaceae</taxon>
        <taxon>Cyperoideae</taxon>
        <taxon>Rhynchosporeae</taxon>
        <taxon>Rhynchospora</taxon>
    </lineage>
</organism>
<dbReference type="Gene3D" id="2.60.40.10">
    <property type="entry name" value="Immunoglobulins"/>
    <property type="match status" value="1"/>
</dbReference>
<dbReference type="PANTHER" id="PTHR46316:SF9">
    <property type="entry name" value="SNF1-RELATED PROTEIN KINASE REGULATORY SUBUNIT BETA-1"/>
    <property type="match status" value="1"/>
</dbReference>
<name>A0AAD5ZSG7_9POAL</name>
<dbReference type="PANTHER" id="PTHR46316">
    <property type="entry name" value="SNF1-RELATED PROTEIN KINASE REGULATORY SUBUNIT BETA-1"/>
    <property type="match status" value="1"/>
</dbReference>
<dbReference type="SMART" id="SM01010">
    <property type="entry name" value="AMPKBI"/>
    <property type="match status" value="1"/>
</dbReference>
<dbReference type="InterPro" id="IPR014756">
    <property type="entry name" value="Ig_E-set"/>
</dbReference>
<dbReference type="InterPro" id="IPR006828">
    <property type="entry name" value="ASC_dom"/>
</dbReference>
<dbReference type="EMBL" id="JAMRDG010000001">
    <property type="protein sequence ID" value="KAJ3703079.1"/>
    <property type="molecule type" value="Genomic_DNA"/>
</dbReference>
<dbReference type="Gene3D" id="6.20.250.60">
    <property type="match status" value="1"/>
</dbReference>
<accession>A0AAD5ZSG7</accession>
<evidence type="ECO:0000259" key="3">
    <source>
        <dbReference type="SMART" id="SM01010"/>
    </source>
</evidence>
<dbReference type="InterPro" id="IPR043554">
    <property type="entry name" value="KINB"/>
</dbReference>
<dbReference type="InterPro" id="IPR013783">
    <property type="entry name" value="Ig-like_fold"/>
</dbReference>
<feature type="region of interest" description="Disordered" evidence="2">
    <location>
        <begin position="34"/>
        <end position="87"/>
    </location>
</feature>
<sequence length="312" mass="34553">MVWINSIKILNSKKKNKKEKKKDSGLITITPASFRLGSGDRSMGNATARDMANGSDLTEERHDGGDCPMPVAREIPPPESPRRSQTPFLLAPQNPVAPLLRPADSSSGIHYNWSTDSNGPYMAEPSGKGIPALITWSQGGNMVFVEGSWDNWSTRTPLQKSGTDHTILLMLPSGIYHYKLIVDGASRYITDLPCVTDEEGQVVNLLDVTDYIPENVDSVSAFEAPPSPESSYDRHFPGEEEFTKEAPMLPSQLPEPVLKNSDEPSLAKPQHVVLNHLFLEKGVTQRSMLALSLTHRFESKYVTVVLYKPIRR</sequence>
<protein>
    <recommendedName>
        <fullName evidence="3">Association with the SNF1 complex (ASC) domain-containing protein</fullName>
    </recommendedName>
</protein>
<dbReference type="Proteomes" id="UP001210211">
    <property type="component" value="Unassembled WGS sequence"/>
</dbReference>
<evidence type="ECO:0000256" key="2">
    <source>
        <dbReference type="SAM" id="MobiDB-lite"/>
    </source>
</evidence>
<evidence type="ECO:0000313" key="4">
    <source>
        <dbReference type="EMBL" id="KAJ3703079.1"/>
    </source>
</evidence>
<dbReference type="Pfam" id="PF16561">
    <property type="entry name" value="AMPK1_CBM"/>
    <property type="match status" value="1"/>
</dbReference>
<feature type="domain" description="Association with the SNF1 complex (ASC)" evidence="3">
    <location>
        <begin position="225"/>
        <end position="310"/>
    </location>
</feature>
<reference evidence="4 5" key="1">
    <citation type="journal article" date="2022" name="Cell">
        <title>Repeat-based holocentromeres influence genome architecture and karyotype evolution.</title>
        <authorList>
            <person name="Hofstatter P.G."/>
            <person name="Thangavel G."/>
            <person name="Lux T."/>
            <person name="Neumann P."/>
            <person name="Vondrak T."/>
            <person name="Novak P."/>
            <person name="Zhang M."/>
            <person name="Costa L."/>
            <person name="Castellani M."/>
            <person name="Scott A."/>
            <person name="Toegelov H."/>
            <person name="Fuchs J."/>
            <person name="Mata-Sucre Y."/>
            <person name="Dias Y."/>
            <person name="Vanzela A.L.L."/>
            <person name="Huettel B."/>
            <person name="Almeida C.C.S."/>
            <person name="Simkova H."/>
            <person name="Souza G."/>
            <person name="Pedrosa-Harand A."/>
            <person name="Macas J."/>
            <person name="Mayer K.F.X."/>
            <person name="Houben A."/>
            <person name="Marques A."/>
        </authorList>
    </citation>
    <scope>NUCLEOTIDE SEQUENCE [LARGE SCALE GENOMIC DNA]</scope>
    <source>
        <strain evidence="4">RhyTen1mFocal</strain>
    </source>
</reference>
<evidence type="ECO:0000256" key="1">
    <source>
        <dbReference type="ARBA" id="ARBA00010926"/>
    </source>
</evidence>
<gene>
    <name evidence="4" type="ORF">LUZ61_006784</name>
</gene>
<proteinExistence type="inferred from homology"/>
<evidence type="ECO:0000313" key="5">
    <source>
        <dbReference type="Proteomes" id="UP001210211"/>
    </source>
</evidence>
<dbReference type="Pfam" id="PF04739">
    <property type="entry name" value="AMPKBI"/>
    <property type="match status" value="1"/>
</dbReference>
<dbReference type="InterPro" id="IPR037256">
    <property type="entry name" value="ASC_dom_sf"/>
</dbReference>
<keyword evidence="5" id="KW-1185">Reference proteome</keyword>
<dbReference type="CDD" id="cd02859">
    <property type="entry name" value="E_set_AMPKbeta_like_N"/>
    <property type="match status" value="1"/>
</dbReference>
<dbReference type="SUPFAM" id="SSF160219">
    <property type="entry name" value="AMPKBI-like"/>
    <property type="match status" value="1"/>
</dbReference>
<comment type="caution">
    <text evidence="4">The sequence shown here is derived from an EMBL/GenBank/DDBJ whole genome shotgun (WGS) entry which is preliminary data.</text>
</comment>
<dbReference type="SUPFAM" id="SSF81296">
    <property type="entry name" value="E set domains"/>
    <property type="match status" value="1"/>
</dbReference>